<dbReference type="AlphaFoldDB" id="A0A9P8MSA0"/>
<evidence type="ECO:0000256" key="1">
    <source>
        <dbReference type="SAM" id="MobiDB-lite"/>
    </source>
</evidence>
<evidence type="ECO:0000313" key="4">
    <source>
        <dbReference type="Proteomes" id="UP000824596"/>
    </source>
</evidence>
<feature type="chain" id="PRO_5040430856" description="Antifungal protein" evidence="2">
    <location>
        <begin position="23"/>
        <end position="118"/>
    </location>
</feature>
<comment type="caution">
    <text evidence="3">The sequence shown here is derived from an EMBL/GenBank/DDBJ whole genome shotgun (WGS) entry which is preliminary data.</text>
</comment>
<evidence type="ECO:0000313" key="3">
    <source>
        <dbReference type="EMBL" id="KAH0959534.1"/>
    </source>
</evidence>
<keyword evidence="2" id="KW-0732">Signal</keyword>
<evidence type="ECO:0000256" key="2">
    <source>
        <dbReference type="SAM" id="SignalP"/>
    </source>
</evidence>
<evidence type="ECO:0008006" key="5">
    <source>
        <dbReference type="Google" id="ProtNLM"/>
    </source>
</evidence>
<gene>
    <name evidence="3" type="ORF">HRG_09316</name>
</gene>
<proteinExistence type="predicted"/>
<sequence length="118" mass="12833">MLSFRSIVLAVAVLGAAPFSMAAPSTSGEGSLVQHEQRDDTNPIPLEQRHSEDVLEELQGRAAAVECYVTSKKGKDCHASQCPAKEQCKVNDKGNCVYKNKKKDRPFGCEQCSCKKSS</sequence>
<feature type="region of interest" description="Disordered" evidence="1">
    <location>
        <begin position="23"/>
        <end position="47"/>
    </location>
</feature>
<dbReference type="Proteomes" id="UP000824596">
    <property type="component" value="Unassembled WGS sequence"/>
</dbReference>
<organism evidence="3 4">
    <name type="scientific">Hirsutella rhossiliensis</name>
    <dbReference type="NCBI Taxonomy" id="111463"/>
    <lineage>
        <taxon>Eukaryota</taxon>
        <taxon>Fungi</taxon>
        <taxon>Dikarya</taxon>
        <taxon>Ascomycota</taxon>
        <taxon>Pezizomycotina</taxon>
        <taxon>Sordariomycetes</taxon>
        <taxon>Hypocreomycetidae</taxon>
        <taxon>Hypocreales</taxon>
        <taxon>Ophiocordycipitaceae</taxon>
        <taxon>Hirsutella</taxon>
    </lineage>
</organism>
<accession>A0A9P8MSA0</accession>
<dbReference type="RefSeq" id="XP_044717047.1">
    <property type="nucleotide sequence ID" value="XM_044867787.1"/>
</dbReference>
<protein>
    <recommendedName>
        <fullName evidence="5">Antifungal protein</fullName>
    </recommendedName>
</protein>
<feature type="compositionally biased region" description="Basic and acidic residues" evidence="1">
    <location>
        <begin position="35"/>
        <end position="47"/>
    </location>
</feature>
<reference evidence="3" key="1">
    <citation type="submission" date="2021-09" db="EMBL/GenBank/DDBJ databases">
        <title>A high-quality genome of the endoparasitic fungus Hirsutella rhossiliensis with a comparison of Hirsutella genomes reveals transposable elements contributing to genome size variation.</title>
        <authorList>
            <person name="Lin R."/>
            <person name="Jiao Y."/>
            <person name="Sun X."/>
            <person name="Ling J."/>
            <person name="Xie B."/>
            <person name="Cheng X."/>
        </authorList>
    </citation>
    <scope>NUCLEOTIDE SEQUENCE</scope>
    <source>
        <strain evidence="3">HR02</strain>
    </source>
</reference>
<dbReference type="OrthoDB" id="3935568at2759"/>
<dbReference type="EMBL" id="JAIZPD010000012">
    <property type="protein sequence ID" value="KAH0959534.1"/>
    <property type="molecule type" value="Genomic_DNA"/>
</dbReference>
<feature type="signal peptide" evidence="2">
    <location>
        <begin position="1"/>
        <end position="22"/>
    </location>
</feature>
<name>A0A9P8MSA0_9HYPO</name>
<dbReference type="GeneID" id="68358445"/>
<keyword evidence="4" id="KW-1185">Reference proteome</keyword>